<sequence>MNWKKARSKFFLSLILMLTLLVTTSLFASQDFSEGASSRNFVFVDDVKVIVNGEEVYFDRPLLNAQNRLLIPLRSVGEALGAQFQWQEQSRTILMIDGENRVAMWPERYEVEVNNRLQRIDVAPIIEEGRTYVPLRFVSEIMGNKVDWIEASRSAFITSLNPRGTVPSPTHPTERMNEQSFINLQIGDTEEKVRRLVGEPARIDPGEYGYNWWIYNRNPAHLFMVGIGNGQVRAIFSSSESFSLQGVTIGSSYSAVEKTWPLRRSVNYPIAGGQIGFELTAEDLRTRPLIIEGNQALIFYIDRHGGNKVAGIMMMDVPSLFASQRYGYRISTRDRATFQQWEQRKGTNNSLAVAQAYERQVLDLTNAARWQALNDLEAHAFLSPSLSSMGRMSPRGAIEVKWHENMAQVARAHSQDMATHRFFNHTSPNTGTFSDRMKKSGVTYWHAGENLAMGQADAIDAHFGWINSLGHRENLLNPVYNNLGIGVVYGTDEKGRLLRYYTQNFITQ</sequence>
<dbReference type="InterPro" id="IPR029410">
    <property type="entry name" value="CAP_assoc"/>
</dbReference>
<dbReference type="InterPro" id="IPR036582">
    <property type="entry name" value="Mao_N_sf"/>
</dbReference>
<accession>A0A5Q2N5D5</accession>
<dbReference type="Pfam" id="PF00188">
    <property type="entry name" value="CAP"/>
    <property type="match status" value="1"/>
</dbReference>
<dbReference type="PANTHER" id="PTHR31157:SF1">
    <property type="entry name" value="SCP DOMAIN-CONTAINING PROTEIN"/>
    <property type="match status" value="1"/>
</dbReference>
<dbReference type="AlphaFoldDB" id="A0A5Q2N5D5"/>
<dbReference type="Gene3D" id="3.40.33.10">
    <property type="entry name" value="CAP"/>
    <property type="match status" value="1"/>
</dbReference>
<gene>
    <name evidence="5" type="ORF">FTV88_1303</name>
</gene>
<feature type="domain" description="CAP-associated" evidence="4">
    <location>
        <begin position="186"/>
        <end position="326"/>
    </location>
</feature>
<feature type="domain" description="Copper amine oxidase-like N-terminal" evidence="3">
    <location>
        <begin position="51"/>
        <end position="156"/>
    </location>
</feature>
<name>A0A5Q2N5D5_9FIRM</name>
<keyword evidence="6" id="KW-1185">Reference proteome</keyword>
<keyword evidence="1" id="KW-0732">Signal</keyword>
<dbReference type="PANTHER" id="PTHR31157">
    <property type="entry name" value="SCP DOMAIN-CONTAINING PROTEIN"/>
    <property type="match status" value="1"/>
</dbReference>
<feature type="domain" description="SCP" evidence="2">
    <location>
        <begin position="362"/>
        <end position="505"/>
    </location>
</feature>
<organism evidence="5 6">
    <name type="scientific">Heliorestis convoluta</name>
    <dbReference type="NCBI Taxonomy" id="356322"/>
    <lineage>
        <taxon>Bacteria</taxon>
        <taxon>Bacillati</taxon>
        <taxon>Bacillota</taxon>
        <taxon>Clostridia</taxon>
        <taxon>Eubacteriales</taxon>
        <taxon>Heliobacteriaceae</taxon>
        <taxon>Heliorestis</taxon>
    </lineage>
</organism>
<feature type="chain" id="PRO_5024446917" evidence="1">
    <location>
        <begin position="29"/>
        <end position="508"/>
    </location>
</feature>
<evidence type="ECO:0000313" key="5">
    <source>
        <dbReference type="EMBL" id="QGG47450.1"/>
    </source>
</evidence>
<evidence type="ECO:0000259" key="4">
    <source>
        <dbReference type="Pfam" id="PF14504"/>
    </source>
</evidence>
<dbReference type="InterPro" id="IPR012854">
    <property type="entry name" value="Cu_amine_oxidase-like_N"/>
</dbReference>
<dbReference type="Pfam" id="PF14504">
    <property type="entry name" value="CAP_assoc_N"/>
    <property type="match status" value="1"/>
</dbReference>
<reference evidence="6" key="1">
    <citation type="submission" date="2019-11" db="EMBL/GenBank/DDBJ databases">
        <title>Genome sequence of Heliorestis convoluta strain HH, an alkaliphilic and minimalistic phototrophic bacterium from a soda lake in Egypt.</title>
        <authorList>
            <person name="Dewey E.D."/>
            <person name="Stokes L.M."/>
            <person name="Burchell B.M."/>
            <person name="Shaffer K.N."/>
            <person name="Huntington A.M."/>
            <person name="Baker J.M."/>
            <person name="Nadendla S."/>
            <person name="Giglio M.G."/>
            <person name="Touchman J.W."/>
            <person name="Blankenship R.E."/>
            <person name="Madigan M.T."/>
            <person name="Sattley W.M."/>
        </authorList>
    </citation>
    <scope>NUCLEOTIDE SEQUENCE [LARGE SCALE GENOMIC DNA]</scope>
    <source>
        <strain evidence="6">HH</strain>
    </source>
</reference>
<feature type="signal peptide" evidence="1">
    <location>
        <begin position="1"/>
        <end position="28"/>
    </location>
</feature>
<dbReference type="CDD" id="cd05379">
    <property type="entry name" value="CAP_bacterial"/>
    <property type="match status" value="1"/>
</dbReference>
<dbReference type="OrthoDB" id="9783944at2"/>
<evidence type="ECO:0000259" key="3">
    <source>
        <dbReference type="Pfam" id="PF07833"/>
    </source>
</evidence>
<dbReference type="InterPro" id="IPR035940">
    <property type="entry name" value="CAP_sf"/>
</dbReference>
<dbReference type="Proteomes" id="UP000366051">
    <property type="component" value="Chromosome"/>
</dbReference>
<proteinExistence type="predicted"/>
<dbReference type="RefSeq" id="WP_153724819.1">
    <property type="nucleotide sequence ID" value="NZ_CP045875.1"/>
</dbReference>
<evidence type="ECO:0000313" key="6">
    <source>
        <dbReference type="Proteomes" id="UP000366051"/>
    </source>
</evidence>
<dbReference type="Pfam" id="PF07833">
    <property type="entry name" value="Cu_amine_oxidN1"/>
    <property type="match status" value="1"/>
</dbReference>
<dbReference type="Gene3D" id="3.30.457.10">
    <property type="entry name" value="Copper amine oxidase-like, N-terminal domain"/>
    <property type="match status" value="1"/>
</dbReference>
<dbReference type="KEGG" id="hcv:FTV88_1303"/>
<dbReference type="EMBL" id="CP045875">
    <property type="protein sequence ID" value="QGG47450.1"/>
    <property type="molecule type" value="Genomic_DNA"/>
</dbReference>
<evidence type="ECO:0000256" key="1">
    <source>
        <dbReference type="SAM" id="SignalP"/>
    </source>
</evidence>
<protein>
    <submittedName>
        <fullName evidence="5">Secretory family protein, putative</fullName>
    </submittedName>
</protein>
<dbReference type="SUPFAM" id="SSF55797">
    <property type="entry name" value="PR-1-like"/>
    <property type="match status" value="1"/>
</dbReference>
<evidence type="ECO:0000259" key="2">
    <source>
        <dbReference type="Pfam" id="PF00188"/>
    </source>
</evidence>
<dbReference type="SUPFAM" id="SSF55383">
    <property type="entry name" value="Copper amine oxidase, domain N"/>
    <property type="match status" value="1"/>
</dbReference>
<dbReference type="InterPro" id="IPR014044">
    <property type="entry name" value="CAP_dom"/>
</dbReference>